<feature type="domain" description="CzcB-like barrel-sandwich hybrid" evidence="2">
    <location>
        <begin position="77"/>
        <end position="184"/>
    </location>
</feature>
<dbReference type="GO" id="GO:1990281">
    <property type="term" value="C:efflux pump complex"/>
    <property type="evidence" value="ECO:0007669"/>
    <property type="project" value="TreeGrafter"/>
</dbReference>
<reference evidence="3 4" key="1">
    <citation type="submission" date="2016-10" db="EMBL/GenBank/DDBJ databases">
        <authorList>
            <person name="de Groot N.N."/>
        </authorList>
    </citation>
    <scope>NUCLEOTIDE SEQUENCE [LARGE SCALE GENOMIC DNA]</scope>
    <source>
        <strain evidence="3 4">CGMCC 4.6858</strain>
    </source>
</reference>
<dbReference type="Gene3D" id="2.40.50.100">
    <property type="match status" value="1"/>
</dbReference>
<sequence length="399" mass="40178">MPRLFRRIWRGRTRHWLAVPVVLLLATGATGAWLLTRGEESAAVEPTTATVSAETVRETVAATGTVSPARSADLDFEVSGTVTRVFVAEGDRVRKGQALARVDASALVAQRTAAIATLDAAYTQLDEDQDAGASDTQLAADQAAIVAAEGSAEEARAAVRDATLRATIGGTVVSLDLAKGDVVGSGGGSSAGGGASTGSSTTVTTTTSAVSIVSTKRFVVEATVAAADVEKVTEGLQAEITPNGATEVVYGTVSDVGLVAEANSSGAAVFPVSVEVTGTQDGLYAGTSADVSIIVKQTEGVLTVPSRALTTEDDATYVTKVVDGEEVKTEVETGTAYGMTTEVVSGLVEGDVVEIPGFTRPTGGGEGDGGQQMPDFGGGQMPDFGGGQMPGGSFPGAPS</sequence>
<protein>
    <submittedName>
        <fullName evidence="3">Membrane fusion protein, macrolide-specific efflux system</fullName>
    </submittedName>
</protein>
<evidence type="ECO:0000256" key="1">
    <source>
        <dbReference type="SAM" id="MobiDB-lite"/>
    </source>
</evidence>
<dbReference type="Gene3D" id="2.40.30.170">
    <property type="match status" value="1"/>
</dbReference>
<keyword evidence="4" id="KW-1185">Reference proteome</keyword>
<organism evidence="3 4">
    <name type="scientific">Nocardioides lianchengensis</name>
    <dbReference type="NCBI Taxonomy" id="1045774"/>
    <lineage>
        <taxon>Bacteria</taxon>
        <taxon>Bacillati</taxon>
        <taxon>Actinomycetota</taxon>
        <taxon>Actinomycetes</taxon>
        <taxon>Propionibacteriales</taxon>
        <taxon>Nocardioidaceae</taxon>
        <taxon>Nocardioides</taxon>
    </lineage>
</organism>
<feature type="region of interest" description="Disordered" evidence="1">
    <location>
        <begin position="355"/>
        <end position="399"/>
    </location>
</feature>
<dbReference type="OrthoDB" id="5141338at2"/>
<dbReference type="RefSeq" id="WP_139175434.1">
    <property type="nucleotide sequence ID" value="NZ_FMZM01000003.1"/>
</dbReference>
<dbReference type="AlphaFoldDB" id="A0A1G6N0K5"/>
<dbReference type="Pfam" id="PF25973">
    <property type="entry name" value="BSH_CzcB"/>
    <property type="match status" value="1"/>
</dbReference>
<dbReference type="Proteomes" id="UP000199034">
    <property type="component" value="Unassembled WGS sequence"/>
</dbReference>
<evidence type="ECO:0000313" key="3">
    <source>
        <dbReference type="EMBL" id="SDC61004.1"/>
    </source>
</evidence>
<dbReference type="GO" id="GO:0015562">
    <property type="term" value="F:efflux transmembrane transporter activity"/>
    <property type="evidence" value="ECO:0007669"/>
    <property type="project" value="TreeGrafter"/>
</dbReference>
<dbReference type="InterPro" id="IPR058647">
    <property type="entry name" value="BSH_CzcB-like"/>
</dbReference>
<dbReference type="EMBL" id="FMZM01000003">
    <property type="protein sequence ID" value="SDC61004.1"/>
    <property type="molecule type" value="Genomic_DNA"/>
</dbReference>
<dbReference type="PANTHER" id="PTHR30469">
    <property type="entry name" value="MULTIDRUG RESISTANCE PROTEIN MDTA"/>
    <property type="match status" value="1"/>
</dbReference>
<accession>A0A1G6N0K5</accession>
<proteinExistence type="predicted"/>
<dbReference type="SUPFAM" id="SSF111369">
    <property type="entry name" value="HlyD-like secretion proteins"/>
    <property type="match status" value="1"/>
</dbReference>
<dbReference type="PANTHER" id="PTHR30469:SF33">
    <property type="entry name" value="SLR1207 PROTEIN"/>
    <property type="match status" value="1"/>
</dbReference>
<feature type="compositionally biased region" description="Gly residues" evidence="1">
    <location>
        <begin position="362"/>
        <end position="399"/>
    </location>
</feature>
<dbReference type="STRING" id="1045774.SAMN05421872_10387"/>
<dbReference type="Gene3D" id="2.40.420.20">
    <property type="match status" value="1"/>
</dbReference>
<name>A0A1G6N0K5_9ACTN</name>
<evidence type="ECO:0000259" key="2">
    <source>
        <dbReference type="Pfam" id="PF25973"/>
    </source>
</evidence>
<gene>
    <name evidence="3" type="ORF">SAMN05421872_10387</name>
</gene>
<evidence type="ECO:0000313" key="4">
    <source>
        <dbReference type="Proteomes" id="UP000199034"/>
    </source>
</evidence>